<feature type="binding site" evidence="6">
    <location>
        <position position="174"/>
    </location>
    <ligand>
        <name>Zn(2+)</name>
        <dbReference type="ChEBI" id="CHEBI:29105"/>
        <label>2</label>
    </ligand>
</feature>
<feature type="binding site" evidence="6">
    <location>
        <position position="147"/>
    </location>
    <ligand>
        <name>Zn(2+)</name>
        <dbReference type="ChEBI" id="CHEBI:29105"/>
        <label>2</label>
    </ligand>
</feature>
<dbReference type="Gene3D" id="3.20.20.140">
    <property type="entry name" value="Metal-dependent hydrolases"/>
    <property type="match status" value="1"/>
</dbReference>
<dbReference type="GO" id="GO:0006145">
    <property type="term" value="P:purine nucleobase catabolic process"/>
    <property type="evidence" value="ECO:0007669"/>
    <property type="project" value="TreeGrafter"/>
</dbReference>
<dbReference type="CDD" id="cd01317">
    <property type="entry name" value="DHOase_IIa"/>
    <property type="match status" value="1"/>
</dbReference>
<feature type="binding site" evidence="6">
    <location>
        <position position="55"/>
    </location>
    <ligand>
        <name>Zn(2+)</name>
        <dbReference type="ChEBI" id="CHEBI:29105"/>
        <label>1</label>
    </ligand>
</feature>
<evidence type="ECO:0000256" key="3">
    <source>
        <dbReference type="ARBA" id="ARBA00022723"/>
    </source>
</evidence>
<dbReference type="NCBIfam" id="TIGR00857">
    <property type="entry name" value="pyrC_multi"/>
    <property type="match status" value="1"/>
</dbReference>
<dbReference type="InterPro" id="IPR050138">
    <property type="entry name" value="DHOase/Allantoinase_Hydrolase"/>
</dbReference>
<evidence type="ECO:0000256" key="2">
    <source>
        <dbReference type="ARBA" id="ARBA00010286"/>
    </source>
</evidence>
<feature type="domain" description="Dihydroorotase catalytic" evidence="7">
    <location>
        <begin position="46"/>
        <end position="232"/>
    </location>
</feature>
<evidence type="ECO:0000256" key="4">
    <source>
        <dbReference type="ARBA" id="ARBA00022801"/>
    </source>
</evidence>
<dbReference type="PROSITE" id="PS00483">
    <property type="entry name" value="DIHYDROOROTASE_2"/>
    <property type="match status" value="1"/>
</dbReference>
<dbReference type="SUPFAM" id="SSF51556">
    <property type="entry name" value="Metallo-dependent hydrolases"/>
    <property type="match status" value="1"/>
</dbReference>
<dbReference type="Gene3D" id="2.30.40.10">
    <property type="entry name" value="Urease, subunit C, domain 1"/>
    <property type="match status" value="1"/>
</dbReference>
<dbReference type="PANTHER" id="PTHR43668">
    <property type="entry name" value="ALLANTOINASE"/>
    <property type="match status" value="1"/>
</dbReference>
<sequence>MKTLLKNGHIFTEKGFEKRDVFVVDDRLSFSDFSTYDESIDCDSFLLIPGFTDVHVHFREPGFFYKETIKTGTQAAARGGYTAVCTMPNLDPAPSSLEALEKQLEIIRRDAVVKVYPYGTITKEQNGRSELSDMEAMKDFVIAYSDDGKGVQTAERMEEAMRKAKALGKIIVAHCEDESLLEGGYIHKGAYAAAHGHKGICSESEWKQVERDLDLCKKTGARYHVCHISTKETVALVRQAKEDGLPVTCETAPHYLILCEDDLREDGRFKMNPPLRSSADKAALIEGIQDGTIDMIATDHAPHSEEEKSRGLADSAFGIVGLETAFPVLYTFLVKKGILSLETLIERMAIAPRRVFGIEGGYLKEGQIADLAVLDLKASGNVQPDRFLSKGRSTPFAGLEVQGENVMTFVNGKQVYSRR</sequence>
<keyword evidence="5 6" id="KW-0665">Pyrimidine biosynthesis</keyword>
<comment type="pathway">
    <text evidence="6">Pyrimidine metabolism; UMP biosynthesis via de novo pathway; (S)-dihydroorotate from bicarbonate: step 3/3.</text>
</comment>
<dbReference type="InterPro" id="IPR024403">
    <property type="entry name" value="DHOase_cat"/>
</dbReference>
<dbReference type="AlphaFoldDB" id="A0A923NMP7"/>
<dbReference type="PANTHER" id="PTHR43668:SF2">
    <property type="entry name" value="ALLANTOINASE"/>
    <property type="match status" value="1"/>
</dbReference>
<dbReference type="Pfam" id="PF12890">
    <property type="entry name" value="DHOase"/>
    <property type="match status" value="1"/>
</dbReference>
<reference evidence="8" key="1">
    <citation type="submission" date="2020-08" db="EMBL/GenBank/DDBJ databases">
        <title>Genome public.</title>
        <authorList>
            <person name="Liu C."/>
            <person name="Sun Q."/>
        </authorList>
    </citation>
    <scope>NUCLEOTIDE SEQUENCE</scope>
    <source>
        <strain evidence="8">BX12</strain>
    </source>
</reference>
<dbReference type="EMBL" id="JACRYT010000004">
    <property type="protein sequence ID" value="MBC6679385.1"/>
    <property type="molecule type" value="Genomic_DNA"/>
</dbReference>
<feature type="active site" evidence="6">
    <location>
        <position position="299"/>
    </location>
</feature>
<feature type="binding site" evidence="6">
    <location>
        <position position="272"/>
    </location>
    <ligand>
        <name>substrate</name>
    </ligand>
</feature>
<dbReference type="PROSITE" id="PS00482">
    <property type="entry name" value="DIHYDROOROTASE_1"/>
    <property type="match status" value="1"/>
</dbReference>
<comment type="catalytic activity">
    <reaction evidence="6">
        <text>(S)-dihydroorotate + H2O = N-carbamoyl-L-aspartate + H(+)</text>
        <dbReference type="Rhea" id="RHEA:24296"/>
        <dbReference type="ChEBI" id="CHEBI:15377"/>
        <dbReference type="ChEBI" id="CHEBI:15378"/>
        <dbReference type="ChEBI" id="CHEBI:30864"/>
        <dbReference type="ChEBI" id="CHEBI:32814"/>
        <dbReference type="EC" id="3.5.2.3"/>
    </reaction>
</comment>
<feature type="binding site" evidence="6">
    <location>
        <position position="147"/>
    </location>
    <ligand>
        <name>Zn(2+)</name>
        <dbReference type="ChEBI" id="CHEBI:29105"/>
        <label>1</label>
    </ligand>
</feature>
<feature type="binding site" evidence="6">
    <location>
        <position position="227"/>
    </location>
    <ligand>
        <name>Zn(2+)</name>
        <dbReference type="ChEBI" id="CHEBI:29105"/>
        <label>2</label>
    </ligand>
</feature>
<dbReference type="InterPro" id="IPR004722">
    <property type="entry name" value="DHOase"/>
</dbReference>
<proteinExistence type="inferred from homology"/>
<keyword evidence="9" id="KW-1185">Reference proteome</keyword>
<dbReference type="Proteomes" id="UP000602647">
    <property type="component" value="Unassembled WGS sequence"/>
</dbReference>
<organism evidence="8 9">
    <name type="scientific">Zhenpiania hominis</name>
    <dbReference type="NCBI Taxonomy" id="2763644"/>
    <lineage>
        <taxon>Bacteria</taxon>
        <taxon>Bacillati</taxon>
        <taxon>Bacillota</taxon>
        <taxon>Clostridia</taxon>
        <taxon>Peptostreptococcales</taxon>
        <taxon>Anaerovoracaceae</taxon>
        <taxon>Zhenpiania</taxon>
    </lineage>
</organism>
<dbReference type="HAMAP" id="MF_00220_B">
    <property type="entry name" value="PyrC_classI_B"/>
    <property type="match status" value="1"/>
</dbReference>
<evidence type="ECO:0000256" key="5">
    <source>
        <dbReference type="ARBA" id="ARBA00022975"/>
    </source>
</evidence>
<dbReference type="SUPFAM" id="SSF51338">
    <property type="entry name" value="Composite domain of metallo-dependent hydrolases"/>
    <property type="match status" value="1"/>
</dbReference>
<evidence type="ECO:0000256" key="1">
    <source>
        <dbReference type="ARBA" id="ARBA00002368"/>
    </source>
</evidence>
<feature type="binding site" evidence="6">
    <location>
        <begin position="317"/>
        <end position="318"/>
    </location>
    <ligand>
        <name>substrate</name>
    </ligand>
</feature>
<feature type="binding site" evidence="6">
    <location>
        <position position="299"/>
    </location>
    <ligand>
        <name>Zn(2+)</name>
        <dbReference type="ChEBI" id="CHEBI:29105"/>
        <label>1</label>
    </ligand>
</feature>
<dbReference type="GO" id="GO:0004038">
    <property type="term" value="F:allantoinase activity"/>
    <property type="evidence" value="ECO:0007669"/>
    <property type="project" value="TreeGrafter"/>
</dbReference>
<keyword evidence="4 6" id="KW-0378">Hydrolase</keyword>
<feature type="binding site" evidence="6">
    <location>
        <position position="57"/>
    </location>
    <ligand>
        <name>Zn(2+)</name>
        <dbReference type="ChEBI" id="CHEBI:29105"/>
        <label>1</label>
    </ligand>
</feature>
<keyword evidence="3 6" id="KW-0479">Metal-binding</keyword>
<name>A0A923NMP7_9FIRM</name>
<dbReference type="InterPro" id="IPR011059">
    <property type="entry name" value="Metal-dep_hydrolase_composite"/>
</dbReference>
<feature type="binding site" evidence="6">
    <location>
        <begin position="57"/>
        <end position="59"/>
    </location>
    <ligand>
        <name>substrate</name>
    </ligand>
</feature>
<dbReference type="EC" id="3.5.2.3" evidence="6"/>
<evidence type="ECO:0000256" key="6">
    <source>
        <dbReference type="HAMAP-Rule" id="MF_00220"/>
    </source>
</evidence>
<evidence type="ECO:0000259" key="7">
    <source>
        <dbReference type="Pfam" id="PF12890"/>
    </source>
</evidence>
<comment type="cofactor">
    <cofactor evidence="6">
        <name>Zn(2+)</name>
        <dbReference type="ChEBI" id="CHEBI:29105"/>
    </cofactor>
    <text evidence="6">Binds 2 Zn(2+) ions per subunit.</text>
</comment>
<dbReference type="InterPro" id="IPR032466">
    <property type="entry name" value="Metal_Hydrolase"/>
</dbReference>
<comment type="similarity">
    <text evidence="2 6">Belongs to the metallo-dependent hydrolases superfamily. DHOase family. Class I DHOase subfamily.</text>
</comment>
<dbReference type="RefSeq" id="WP_187302493.1">
    <property type="nucleotide sequence ID" value="NZ_JACRYT010000004.1"/>
</dbReference>
<comment type="caution">
    <text evidence="8">The sequence shown here is derived from an EMBL/GenBank/DDBJ whole genome shotgun (WGS) entry which is preliminary data.</text>
</comment>
<dbReference type="InterPro" id="IPR002195">
    <property type="entry name" value="Dihydroorotase_CS"/>
</dbReference>
<feature type="binding site" evidence="6">
    <location>
        <position position="303"/>
    </location>
    <ligand>
        <name>substrate</name>
    </ligand>
</feature>
<protein>
    <recommendedName>
        <fullName evidence="6">Dihydroorotase</fullName>
        <shortName evidence="6">DHOase</shortName>
        <ecNumber evidence="6">3.5.2.3</ecNumber>
    </recommendedName>
</protein>
<dbReference type="GO" id="GO:0004151">
    <property type="term" value="F:dihydroorotase activity"/>
    <property type="evidence" value="ECO:0007669"/>
    <property type="project" value="UniProtKB-UniRule"/>
</dbReference>
<dbReference type="GO" id="GO:0008270">
    <property type="term" value="F:zinc ion binding"/>
    <property type="evidence" value="ECO:0007669"/>
    <property type="project" value="UniProtKB-UniRule"/>
</dbReference>
<evidence type="ECO:0000313" key="8">
    <source>
        <dbReference type="EMBL" id="MBC6679385.1"/>
    </source>
</evidence>
<dbReference type="GO" id="GO:0044205">
    <property type="term" value="P:'de novo' UMP biosynthetic process"/>
    <property type="evidence" value="ECO:0007669"/>
    <property type="project" value="UniProtKB-UniRule"/>
</dbReference>
<evidence type="ECO:0000313" key="9">
    <source>
        <dbReference type="Proteomes" id="UP000602647"/>
    </source>
</evidence>
<feature type="binding site" evidence="6">
    <location>
        <position position="89"/>
    </location>
    <ligand>
        <name>substrate</name>
    </ligand>
</feature>
<dbReference type="GO" id="GO:0005737">
    <property type="term" value="C:cytoplasm"/>
    <property type="evidence" value="ECO:0007669"/>
    <property type="project" value="TreeGrafter"/>
</dbReference>
<comment type="function">
    <text evidence="1 6">Catalyzes the reversible cyclization of carbamoyl aspartate to dihydroorotate.</text>
</comment>
<accession>A0A923NMP7</accession>
<keyword evidence="6" id="KW-0862">Zinc</keyword>
<gene>
    <name evidence="6" type="primary">pyrC</name>
    <name evidence="8" type="ORF">H9L42_06055</name>
</gene>